<dbReference type="Pfam" id="PF05608">
    <property type="entry name" value="RTE1"/>
    <property type="match status" value="1"/>
</dbReference>
<dbReference type="PANTHER" id="PTHR20921">
    <property type="entry name" value="TRANSMEMBRANE PROTEIN 222"/>
    <property type="match status" value="1"/>
</dbReference>
<protein>
    <recommendedName>
        <fullName evidence="4">GATA-type domain-containing protein</fullName>
    </recommendedName>
</protein>
<reference evidence="5" key="2">
    <citation type="journal article" date="2022" name="Hortic Res">
        <title>The genome of Dioscorea zingiberensis sheds light on the biosynthesis, origin and evolution of the medicinally important diosgenin saponins.</title>
        <authorList>
            <person name="Li Y."/>
            <person name="Tan C."/>
            <person name="Li Z."/>
            <person name="Guo J."/>
            <person name="Li S."/>
            <person name="Chen X."/>
            <person name="Wang C."/>
            <person name="Dai X."/>
            <person name="Yang H."/>
            <person name="Song W."/>
            <person name="Hou L."/>
            <person name="Xu J."/>
            <person name="Tong Z."/>
            <person name="Xu A."/>
            <person name="Yuan X."/>
            <person name="Wang W."/>
            <person name="Yang Q."/>
            <person name="Chen L."/>
            <person name="Sun Z."/>
            <person name="Wang K."/>
            <person name="Pan B."/>
            <person name="Chen J."/>
            <person name="Bao Y."/>
            <person name="Liu F."/>
            <person name="Qi X."/>
            <person name="Gang D.R."/>
            <person name="Wen J."/>
            <person name="Li J."/>
        </authorList>
    </citation>
    <scope>NUCLEOTIDE SEQUENCE</scope>
    <source>
        <strain evidence="5">Dzin_1.0</strain>
    </source>
</reference>
<dbReference type="GO" id="GO:0008270">
    <property type="term" value="F:zinc ion binding"/>
    <property type="evidence" value="ECO:0007669"/>
    <property type="project" value="UniProtKB-KW"/>
</dbReference>
<evidence type="ECO:0000256" key="1">
    <source>
        <dbReference type="PROSITE-ProRule" id="PRU00094"/>
    </source>
</evidence>
<dbReference type="Proteomes" id="UP001085076">
    <property type="component" value="Miscellaneous, Linkage group lg05"/>
</dbReference>
<dbReference type="CDD" id="cd00202">
    <property type="entry name" value="ZnF_GATA"/>
    <property type="match status" value="1"/>
</dbReference>
<dbReference type="OrthoDB" id="267284at2759"/>
<dbReference type="GO" id="GO:0010104">
    <property type="term" value="P:regulation of ethylene-activated signaling pathway"/>
    <property type="evidence" value="ECO:0007669"/>
    <property type="project" value="TreeGrafter"/>
</dbReference>
<dbReference type="SMART" id="SM00401">
    <property type="entry name" value="ZnF_GATA"/>
    <property type="match status" value="1"/>
</dbReference>
<keyword evidence="1" id="KW-0863">Zinc-finger</keyword>
<comment type="caution">
    <text evidence="5">The sequence shown here is derived from an EMBL/GenBank/DDBJ whole genome shotgun (WGS) entry which is preliminary data.</text>
</comment>
<keyword evidence="1" id="KW-0862">Zinc</keyword>
<proteinExistence type="predicted"/>
<dbReference type="GO" id="GO:0043565">
    <property type="term" value="F:sequence-specific DNA binding"/>
    <property type="evidence" value="ECO:0007669"/>
    <property type="project" value="InterPro"/>
</dbReference>
<keyword evidence="3" id="KW-1133">Transmembrane helix</keyword>
<evidence type="ECO:0000313" key="5">
    <source>
        <dbReference type="EMBL" id="KAJ0971369.1"/>
    </source>
</evidence>
<dbReference type="GO" id="GO:0005794">
    <property type="term" value="C:Golgi apparatus"/>
    <property type="evidence" value="ECO:0007669"/>
    <property type="project" value="TreeGrafter"/>
</dbReference>
<evidence type="ECO:0000256" key="2">
    <source>
        <dbReference type="SAM" id="MobiDB-lite"/>
    </source>
</evidence>
<keyword evidence="3" id="KW-0472">Membrane</keyword>
<evidence type="ECO:0000259" key="4">
    <source>
        <dbReference type="PROSITE" id="PS50114"/>
    </source>
</evidence>
<feature type="transmembrane region" description="Helical" evidence="3">
    <location>
        <begin position="150"/>
        <end position="171"/>
    </location>
</feature>
<name>A0A9D5CEE2_9LILI</name>
<dbReference type="AlphaFoldDB" id="A0A9D5CEE2"/>
<dbReference type="GO" id="GO:0005783">
    <property type="term" value="C:endoplasmic reticulum"/>
    <property type="evidence" value="ECO:0007669"/>
    <property type="project" value="TreeGrafter"/>
</dbReference>
<keyword evidence="6" id="KW-1185">Reference proteome</keyword>
<dbReference type="GO" id="GO:0006355">
    <property type="term" value="P:regulation of DNA-templated transcription"/>
    <property type="evidence" value="ECO:0007669"/>
    <property type="project" value="InterPro"/>
</dbReference>
<dbReference type="InterPro" id="IPR013088">
    <property type="entry name" value="Znf_NHR/GATA"/>
</dbReference>
<keyword evidence="3" id="KW-0812">Transmembrane</keyword>
<dbReference type="Pfam" id="PF00320">
    <property type="entry name" value="GATA"/>
    <property type="match status" value="1"/>
</dbReference>
<dbReference type="GO" id="GO:0009723">
    <property type="term" value="P:response to ethylene"/>
    <property type="evidence" value="ECO:0007669"/>
    <property type="project" value="TreeGrafter"/>
</dbReference>
<accession>A0A9D5CEE2</accession>
<keyword evidence="1" id="KW-0479">Metal-binding</keyword>
<organism evidence="5 6">
    <name type="scientific">Dioscorea zingiberensis</name>
    <dbReference type="NCBI Taxonomy" id="325984"/>
    <lineage>
        <taxon>Eukaryota</taxon>
        <taxon>Viridiplantae</taxon>
        <taxon>Streptophyta</taxon>
        <taxon>Embryophyta</taxon>
        <taxon>Tracheophyta</taxon>
        <taxon>Spermatophyta</taxon>
        <taxon>Magnoliopsida</taxon>
        <taxon>Liliopsida</taxon>
        <taxon>Dioscoreales</taxon>
        <taxon>Dioscoreaceae</taxon>
        <taxon>Dioscorea</taxon>
    </lineage>
</organism>
<reference evidence="5" key="1">
    <citation type="submission" date="2021-03" db="EMBL/GenBank/DDBJ databases">
        <authorList>
            <person name="Li Z."/>
            <person name="Yang C."/>
        </authorList>
    </citation>
    <scope>NUCLEOTIDE SEQUENCE</scope>
    <source>
        <strain evidence="5">Dzin_1.0</strain>
        <tissue evidence="5">Leaf</tissue>
    </source>
</reference>
<evidence type="ECO:0000256" key="3">
    <source>
        <dbReference type="SAM" id="Phobius"/>
    </source>
</evidence>
<dbReference type="PROSITE" id="PS50114">
    <property type="entry name" value="GATA_ZN_FINGER_2"/>
    <property type="match status" value="1"/>
</dbReference>
<dbReference type="PROSITE" id="PS00344">
    <property type="entry name" value="GATA_ZN_FINGER_1"/>
    <property type="match status" value="1"/>
</dbReference>
<dbReference type="SUPFAM" id="SSF57716">
    <property type="entry name" value="Glucocorticoid receptor-like (DNA-binding domain)"/>
    <property type="match status" value="1"/>
</dbReference>
<feature type="transmembrane region" description="Helical" evidence="3">
    <location>
        <begin position="373"/>
        <end position="393"/>
    </location>
</feature>
<feature type="region of interest" description="Disordered" evidence="2">
    <location>
        <begin position="43"/>
        <end position="63"/>
    </location>
</feature>
<dbReference type="InterPro" id="IPR008496">
    <property type="entry name" value="TMEM222/RTE1"/>
</dbReference>
<evidence type="ECO:0000313" key="6">
    <source>
        <dbReference type="Proteomes" id="UP001085076"/>
    </source>
</evidence>
<dbReference type="InterPro" id="IPR000679">
    <property type="entry name" value="Znf_GATA"/>
</dbReference>
<dbReference type="Gene3D" id="3.30.50.10">
    <property type="entry name" value="Erythroid Transcription Factor GATA-1, subunit A"/>
    <property type="match status" value="1"/>
</dbReference>
<gene>
    <name evidence="5" type="ORF">J5N97_019328</name>
</gene>
<dbReference type="PANTHER" id="PTHR20921:SF7">
    <property type="entry name" value="PROTEIN REVERSION-TO-ETHYLENE SENSITIVITY1"/>
    <property type="match status" value="1"/>
</dbReference>
<sequence length="423" mass="48187">MTSVCSSEEVEQVQKIMISEPTIQRGHEHTKWMSSKMRLMKKMMNSDQAASTSKPRRTHSVPESGVIRVCSDCNTTKTPLWRSGPQGPKSLCNACGIRQRKARKLQSMMISSDGDRQGDRAMPFKKRFKITGTESSAFHQRLLPQDEKDAAILLMALSCGLLHASFIRLYGYLHYFRRRLMSPKVSYLMELKSSTDIENGPSNRRTRHDFWPLDAVDPKKARFPCCLVWTPLPVVSWLAPYFGHLGICREDGAVLDFSGSNIVSIDDFAYGAVARYLQLDREQCCFPLNIATHTCEQSYQHAEQGTATSWDNALHSSMQQFQHKYYNLFTCNCHSFVANCMNRLCYGRSLGWNMVNLALLVLWRGKWVDGMSVFRSFFPFTVVMCVGLLIAGWPFLIGLASFSFLLIGWYLFGTYCVKNLIQC</sequence>
<dbReference type="EMBL" id="JAGGNH010000005">
    <property type="protein sequence ID" value="KAJ0971369.1"/>
    <property type="molecule type" value="Genomic_DNA"/>
</dbReference>
<feature type="domain" description="GATA-type" evidence="4">
    <location>
        <begin position="68"/>
        <end position="100"/>
    </location>
</feature>